<evidence type="ECO:0000259" key="8">
    <source>
        <dbReference type="Pfam" id="PF18135"/>
    </source>
</evidence>
<evidence type="ECO:0000256" key="1">
    <source>
        <dbReference type="ARBA" id="ARBA00011900"/>
    </source>
</evidence>
<keyword evidence="6" id="KW-0472">Membrane</keyword>
<feature type="domain" description="Type ISP restriction-modification enzyme LLaBIII C-terminal specificity" evidence="8">
    <location>
        <begin position="306"/>
        <end position="653"/>
    </location>
</feature>
<dbReference type="EC" id="2.1.1.72" evidence="1"/>
<dbReference type="AlphaFoldDB" id="B6JLQ7"/>
<evidence type="ECO:0000313" key="10">
    <source>
        <dbReference type="Proteomes" id="UP000008198"/>
    </source>
</evidence>
<evidence type="ECO:0000256" key="4">
    <source>
        <dbReference type="ARBA" id="ARBA00022691"/>
    </source>
</evidence>
<accession>B6JLQ7</accession>
<keyword evidence="2" id="KW-0489">Methyltransferase</keyword>
<dbReference type="InterPro" id="IPR029063">
    <property type="entry name" value="SAM-dependent_MTases_sf"/>
</dbReference>
<keyword evidence="4" id="KW-0949">S-adenosyl-L-methionine</keyword>
<dbReference type="GO" id="GO:0003676">
    <property type="term" value="F:nucleic acid binding"/>
    <property type="evidence" value="ECO:0007669"/>
    <property type="project" value="InterPro"/>
</dbReference>
<organism evidence="9 10">
    <name type="scientific">Helicobacter pylori (strain P12)</name>
    <dbReference type="NCBI Taxonomy" id="570508"/>
    <lineage>
        <taxon>Bacteria</taxon>
        <taxon>Pseudomonadati</taxon>
        <taxon>Campylobacterota</taxon>
        <taxon>Epsilonproteobacteria</taxon>
        <taxon>Campylobacterales</taxon>
        <taxon>Helicobacteraceae</taxon>
        <taxon>Helicobacter</taxon>
    </lineage>
</organism>
<evidence type="ECO:0000259" key="7">
    <source>
        <dbReference type="Pfam" id="PF07669"/>
    </source>
</evidence>
<reference evidence="9 10" key="2">
    <citation type="journal article" date="2010" name="Nucleic Acids Res.">
        <title>Strain-specific genes of Helicobacter pylori: genome evolution driven by a novel type IV secretion system and genomic island transfer.</title>
        <authorList>
            <person name="Fischer W."/>
            <person name="Windhager L."/>
            <person name="Rohrer S."/>
            <person name="Zeiller M."/>
            <person name="Karnholz A."/>
            <person name="Hoffmann R."/>
            <person name="Zimmer R."/>
            <person name="Haas R."/>
        </authorList>
    </citation>
    <scope>NUCLEOTIDE SEQUENCE [LARGE SCALE GENOMIC DNA]</scope>
    <source>
        <strain evidence="9 10">P12</strain>
    </source>
</reference>
<dbReference type="InterPro" id="IPR041635">
    <property type="entry name" value="Type_ISP_LLaBIII_C"/>
</dbReference>
<dbReference type="InterPro" id="IPR011639">
    <property type="entry name" value="MethylTrfase_TaqI-like_dom"/>
</dbReference>
<name>B6JLQ7_HELP2</name>
<dbReference type="SUPFAM" id="SSF53335">
    <property type="entry name" value="S-adenosyl-L-methionine-dependent methyltransferases"/>
    <property type="match status" value="1"/>
</dbReference>
<dbReference type="HOGENOM" id="CLU_016993_1_0_7"/>
<dbReference type="KEGG" id="hpp:HPP12_0682"/>
<evidence type="ECO:0000256" key="5">
    <source>
        <dbReference type="ARBA" id="ARBA00047942"/>
    </source>
</evidence>
<sequence>MLSKENALISDEALKEKFQKNLFAFDIVLLSYYIALINITQAAQNRDSSLKNFKNIALTDSLDYLEEKTNKGVLPLYEDLKENKGIKDTLAGQNIRVIIGNPPYSAGAKSENDNNQNLSHPKLEKLVYEKYGKNSTSRNVGQTTRDTLIQSIRMASDLLKDKGVLGFVVNGSFIDSKSADGFRKCVAKEFSHLYVLNLRGNARTSGEERKKQGDGIFDSGSRATIAIVFFVKDKSAPDNTIHYYEVEDYLKREAKLNLLAGFENLDLVPFEKITPNAKGDWINQREDAFDKLIPLKRDKKLQNPSVFDINSGGVVSGRDPWVYNFSPNILTQSVQKCIDTYNADLKRFNERFREAFKQRTANIKPADRYKHLNDREITTDKTKIAWAQNLKNQLIKGKKLDDFSREKISVSLYRPFNKQWLYWDKDWIDRQREFSKIFPDKSAQNVVINTGVGNGKDFSALVSDFISDSSLISPNQAYPLYYYDDLGNRHYAISGYALNLFRRHYGDNSIAEEEIFYYIYAIFHHKGYLKKYKNSLAKEAPRIALIEDFKELSVLGKELGKLHLNYESGEMHNSVKYTTLMNAEVEGYYDVEKMTKKGDSIIYNQNITITKIPQKAFDYVVNGKSAIDWVIERYQKTMDKDSLIENNPNDYDGGQYIFELLCRVIKLSEKSVDLIEKISEKRFE</sequence>
<keyword evidence="3" id="KW-0808">Transferase</keyword>
<dbReference type="InterPro" id="IPR050953">
    <property type="entry name" value="N4_N6_ade-DNA_methylase"/>
</dbReference>
<evidence type="ECO:0000256" key="6">
    <source>
        <dbReference type="SAM" id="Phobius"/>
    </source>
</evidence>
<evidence type="ECO:0000256" key="3">
    <source>
        <dbReference type="ARBA" id="ARBA00022679"/>
    </source>
</evidence>
<dbReference type="EMBL" id="CP001217">
    <property type="protein sequence ID" value="ACJ07835.1"/>
    <property type="molecule type" value="Genomic_DNA"/>
</dbReference>
<dbReference type="GO" id="GO:0006304">
    <property type="term" value="P:DNA modification"/>
    <property type="evidence" value="ECO:0007669"/>
    <property type="project" value="InterPro"/>
</dbReference>
<dbReference type="InterPro" id="IPR002052">
    <property type="entry name" value="DNA_methylase_N6_adenine_CS"/>
</dbReference>
<feature type="transmembrane region" description="Helical" evidence="6">
    <location>
        <begin position="21"/>
        <end position="39"/>
    </location>
</feature>
<dbReference type="GO" id="GO:0032259">
    <property type="term" value="P:methylation"/>
    <property type="evidence" value="ECO:0007669"/>
    <property type="project" value="UniProtKB-KW"/>
</dbReference>
<evidence type="ECO:0000313" key="9">
    <source>
        <dbReference type="EMBL" id="ACJ07835.1"/>
    </source>
</evidence>
<dbReference type="Pfam" id="PF18135">
    <property type="entry name" value="Type_ISP_C"/>
    <property type="match status" value="1"/>
</dbReference>
<comment type="catalytic activity">
    <reaction evidence="5">
        <text>a 2'-deoxyadenosine in DNA + S-adenosyl-L-methionine = an N(6)-methyl-2'-deoxyadenosine in DNA + S-adenosyl-L-homocysteine + H(+)</text>
        <dbReference type="Rhea" id="RHEA:15197"/>
        <dbReference type="Rhea" id="RHEA-COMP:12418"/>
        <dbReference type="Rhea" id="RHEA-COMP:12419"/>
        <dbReference type="ChEBI" id="CHEBI:15378"/>
        <dbReference type="ChEBI" id="CHEBI:57856"/>
        <dbReference type="ChEBI" id="CHEBI:59789"/>
        <dbReference type="ChEBI" id="CHEBI:90615"/>
        <dbReference type="ChEBI" id="CHEBI:90616"/>
        <dbReference type="EC" id="2.1.1.72"/>
    </reaction>
</comment>
<keyword evidence="6" id="KW-1133">Transmembrane helix</keyword>
<dbReference type="Pfam" id="PF07669">
    <property type="entry name" value="Eco57I"/>
    <property type="match status" value="1"/>
</dbReference>
<dbReference type="Gene3D" id="3.40.50.150">
    <property type="entry name" value="Vaccinia Virus protein VP39"/>
    <property type="match status" value="1"/>
</dbReference>
<evidence type="ECO:0000256" key="2">
    <source>
        <dbReference type="ARBA" id="ARBA00022603"/>
    </source>
</evidence>
<protein>
    <recommendedName>
        <fullName evidence="1">site-specific DNA-methyltransferase (adenine-specific)</fullName>
        <ecNumber evidence="1">2.1.1.72</ecNumber>
    </recommendedName>
</protein>
<dbReference type="GO" id="GO:0009007">
    <property type="term" value="F:site-specific DNA-methyltransferase (adenine-specific) activity"/>
    <property type="evidence" value="ECO:0007669"/>
    <property type="project" value="UniProtKB-EC"/>
</dbReference>
<proteinExistence type="predicted"/>
<dbReference type="PANTHER" id="PTHR33841:SF1">
    <property type="entry name" value="DNA METHYLTRANSFERASE A"/>
    <property type="match status" value="1"/>
</dbReference>
<dbReference type="Proteomes" id="UP000008198">
    <property type="component" value="Chromosome"/>
</dbReference>
<dbReference type="PROSITE" id="PS00092">
    <property type="entry name" value="N6_MTASE"/>
    <property type="match status" value="1"/>
</dbReference>
<feature type="domain" description="Type II methyltransferase M.TaqI-like" evidence="7">
    <location>
        <begin position="21"/>
        <end position="189"/>
    </location>
</feature>
<dbReference type="PANTHER" id="PTHR33841">
    <property type="entry name" value="DNA METHYLTRANSFERASE YEEA-RELATED"/>
    <property type="match status" value="1"/>
</dbReference>
<keyword evidence="6" id="KW-0812">Transmembrane</keyword>
<reference evidence="10" key="1">
    <citation type="submission" date="2008-10" db="EMBL/GenBank/DDBJ databases">
        <title>The complete genome sequence of Helicobacter pylori strain P12.</title>
        <authorList>
            <person name="Fischer W."/>
            <person name="Windhager L."/>
            <person name="Karnholz A."/>
            <person name="Zeiller M."/>
            <person name="Zimmer R."/>
            <person name="Haas R."/>
        </authorList>
    </citation>
    <scope>NUCLEOTIDE SEQUENCE [LARGE SCALE GENOMIC DNA]</scope>
    <source>
        <strain evidence="10">P12</strain>
    </source>
</reference>
<gene>
    <name evidence="9" type="ordered locus">HPP12_0682</name>
</gene>